<accession>A0A319AK00</accession>
<keyword evidence="3" id="KW-1185">Reference proteome</keyword>
<gene>
    <name evidence="2" type="ORF">BP01DRAFT_240899</name>
</gene>
<feature type="region of interest" description="Disordered" evidence="1">
    <location>
        <begin position="1"/>
        <end position="108"/>
    </location>
</feature>
<protein>
    <submittedName>
        <fullName evidence="2">Uncharacterized protein</fullName>
    </submittedName>
</protein>
<dbReference type="STRING" id="1450539.A0A319AK00"/>
<dbReference type="AlphaFoldDB" id="A0A319AK00"/>
<evidence type="ECO:0000256" key="1">
    <source>
        <dbReference type="SAM" id="MobiDB-lite"/>
    </source>
</evidence>
<dbReference type="Proteomes" id="UP000248349">
    <property type="component" value="Unassembled WGS sequence"/>
</dbReference>
<evidence type="ECO:0000313" key="2">
    <source>
        <dbReference type="EMBL" id="PYH46942.1"/>
    </source>
</evidence>
<name>A0A319AK00_9EURO</name>
<feature type="compositionally biased region" description="Basic residues" evidence="1">
    <location>
        <begin position="1"/>
        <end position="13"/>
    </location>
</feature>
<dbReference type="EMBL" id="KZ821226">
    <property type="protein sequence ID" value="PYH46942.1"/>
    <property type="molecule type" value="Genomic_DNA"/>
</dbReference>
<reference evidence="2 3" key="1">
    <citation type="submission" date="2016-12" db="EMBL/GenBank/DDBJ databases">
        <title>The genomes of Aspergillus section Nigri reveals drivers in fungal speciation.</title>
        <authorList>
            <consortium name="DOE Joint Genome Institute"/>
            <person name="Vesth T.C."/>
            <person name="Nybo J."/>
            <person name="Theobald S."/>
            <person name="Brandl J."/>
            <person name="Frisvad J.C."/>
            <person name="Nielsen K.F."/>
            <person name="Lyhne E.K."/>
            <person name="Kogle M.E."/>
            <person name="Kuo A."/>
            <person name="Riley R."/>
            <person name="Clum A."/>
            <person name="Nolan M."/>
            <person name="Lipzen A."/>
            <person name="Salamov A."/>
            <person name="Henrissat B."/>
            <person name="Wiebenga A."/>
            <person name="De Vries R.P."/>
            <person name="Grigoriev I.V."/>
            <person name="Mortensen U.H."/>
            <person name="Andersen M.R."/>
            <person name="Baker S.E."/>
        </authorList>
    </citation>
    <scope>NUCLEOTIDE SEQUENCE [LARGE SCALE GENOMIC DNA]</scope>
    <source>
        <strain evidence="2 3">JOP 1030-1</strain>
    </source>
</reference>
<sequence>MAKKGKSKNKSKSKGGAAAAKKVADTPAALLPEQEVEETVTKSDAEPETVVTDAGAAVTADPTSVLPDTAAKGITAAPLDDSTEEASDAVDSSSPNADEPATEAVKEEVEEPIAVAGTSKLLPSAGCTYWMSGRIVDIIFLLTQPLPCPSAPKTLSLNQRPMKLT</sequence>
<dbReference type="GeneID" id="37072492"/>
<feature type="compositionally biased region" description="Low complexity" evidence="1">
    <location>
        <begin position="49"/>
        <end position="63"/>
    </location>
</feature>
<proteinExistence type="predicted"/>
<organism evidence="2 3">
    <name type="scientific">Aspergillus saccharolyticus JOP 1030-1</name>
    <dbReference type="NCBI Taxonomy" id="1450539"/>
    <lineage>
        <taxon>Eukaryota</taxon>
        <taxon>Fungi</taxon>
        <taxon>Dikarya</taxon>
        <taxon>Ascomycota</taxon>
        <taxon>Pezizomycotina</taxon>
        <taxon>Eurotiomycetes</taxon>
        <taxon>Eurotiomycetidae</taxon>
        <taxon>Eurotiales</taxon>
        <taxon>Aspergillaceae</taxon>
        <taxon>Aspergillus</taxon>
        <taxon>Aspergillus subgen. Circumdati</taxon>
    </lineage>
</organism>
<dbReference type="RefSeq" id="XP_025432924.1">
    <property type="nucleotide sequence ID" value="XM_025571264.1"/>
</dbReference>
<evidence type="ECO:0000313" key="3">
    <source>
        <dbReference type="Proteomes" id="UP000248349"/>
    </source>
</evidence>